<comment type="caution">
    <text evidence="2">The sequence shown here is derived from an EMBL/GenBank/DDBJ whole genome shotgun (WGS) entry which is preliminary data.</text>
</comment>
<sequence length="456" mass="46953">MSSSTSGATTPPSPSKFGSAGFRVQKQGAKAGLSRKQSVDIAGLQRMDASQLNVLPSYNRVNQPQMSPPDGFSTTTSEAPLYGSMNTTPSEGSYPTEAAMFPMFPYAMGPPMMPPGPLTVPAAGHNGASADGSVKPEAEAPKGCCGGSGGVESLGDGVSVPAQPAPAPSTNDNGGHKPGPKSCCSSTPASSSREKKPGGFMPPPGVPFAPNGILIPPFQHPMAMGNGMYTFYTQPNIFNYPPHYGSYLQPLQPEQWRQLMAAMAFQHGGSQAFGMTGPVPMQQPPPTPNGSSWTSHHCTCGDACQCVGCAAHPYNDATQSYVRSAWSSMMDEAQEPHAHTESSGAHPNGQSNGVNGASGQAEESTKTAMNGTTTPSMANGEGTWSPTAPQTPSDAASGLSEEQTLSASDFFFVSYPFGDTCAGETSSCPCGDDCQCIGCTIHSNTNAARSPDDAAA</sequence>
<feature type="region of interest" description="Disordered" evidence="1">
    <location>
        <begin position="119"/>
        <end position="204"/>
    </location>
</feature>
<protein>
    <submittedName>
        <fullName evidence="2">Copper-sensing transcription factor</fullName>
    </submittedName>
</protein>
<evidence type="ECO:0000313" key="3">
    <source>
        <dbReference type="Proteomes" id="UP000030816"/>
    </source>
</evidence>
<name>A0A0B2X8X7_METAS</name>
<dbReference type="STRING" id="1081103.A0A0B2X8X7"/>
<gene>
    <name evidence="2" type="ORF">MAM_00737</name>
</gene>
<organism evidence="2 3">
    <name type="scientific">Metarhizium album (strain ARSEF 1941)</name>
    <dbReference type="NCBI Taxonomy" id="1081103"/>
    <lineage>
        <taxon>Eukaryota</taxon>
        <taxon>Fungi</taxon>
        <taxon>Dikarya</taxon>
        <taxon>Ascomycota</taxon>
        <taxon>Pezizomycotina</taxon>
        <taxon>Sordariomycetes</taxon>
        <taxon>Hypocreomycetidae</taxon>
        <taxon>Hypocreales</taxon>
        <taxon>Clavicipitaceae</taxon>
        <taxon>Metarhizium</taxon>
    </lineage>
</organism>
<keyword evidence="3" id="KW-1185">Reference proteome</keyword>
<feature type="compositionally biased region" description="Low complexity" evidence="1">
    <location>
        <begin position="182"/>
        <end position="191"/>
    </location>
</feature>
<dbReference type="Proteomes" id="UP000030816">
    <property type="component" value="Unassembled WGS sequence"/>
</dbReference>
<feature type="region of interest" description="Disordered" evidence="1">
    <location>
        <begin position="55"/>
        <end position="78"/>
    </location>
</feature>
<accession>A0A0B2X8X7</accession>
<feature type="region of interest" description="Disordered" evidence="1">
    <location>
        <begin position="1"/>
        <end position="38"/>
    </location>
</feature>
<dbReference type="RefSeq" id="XP_040682801.1">
    <property type="nucleotide sequence ID" value="XM_040819536.1"/>
</dbReference>
<dbReference type="AlphaFoldDB" id="A0A0B2X8X7"/>
<feature type="compositionally biased region" description="Polar residues" evidence="1">
    <location>
        <begin position="341"/>
        <end position="402"/>
    </location>
</feature>
<feature type="compositionally biased region" description="Low complexity" evidence="1">
    <location>
        <begin position="153"/>
        <end position="162"/>
    </location>
</feature>
<feature type="compositionally biased region" description="Low complexity" evidence="1">
    <location>
        <begin position="1"/>
        <end position="10"/>
    </location>
</feature>
<dbReference type="EMBL" id="AZHE01000001">
    <property type="protein sequence ID" value="KHO01736.1"/>
    <property type="molecule type" value="Genomic_DNA"/>
</dbReference>
<dbReference type="GeneID" id="63735192"/>
<dbReference type="HOGENOM" id="CLU_036162_1_0_1"/>
<dbReference type="OrthoDB" id="5600085at2759"/>
<feature type="compositionally biased region" description="Polar residues" evidence="1">
    <location>
        <begin position="55"/>
        <end position="65"/>
    </location>
</feature>
<reference evidence="2 3" key="1">
    <citation type="journal article" date="2014" name="Proc. Natl. Acad. Sci. U.S.A.">
        <title>Trajectory and genomic determinants of fungal-pathogen speciation and host adaptation.</title>
        <authorList>
            <person name="Hu X."/>
            <person name="Xiao G."/>
            <person name="Zheng P."/>
            <person name="Shang Y."/>
            <person name="Su Y."/>
            <person name="Zhang X."/>
            <person name="Liu X."/>
            <person name="Zhan S."/>
            <person name="St Leger R.J."/>
            <person name="Wang C."/>
        </authorList>
    </citation>
    <scope>NUCLEOTIDE SEQUENCE [LARGE SCALE GENOMIC DNA]</scope>
    <source>
        <strain evidence="2 3">ARSEF 1941</strain>
    </source>
</reference>
<feature type="region of interest" description="Disordered" evidence="1">
    <location>
        <begin position="329"/>
        <end position="402"/>
    </location>
</feature>
<evidence type="ECO:0000313" key="2">
    <source>
        <dbReference type="EMBL" id="KHO01736.1"/>
    </source>
</evidence>
<evidence type="ECO:0000256" key="1">
    <source>
        <dbReference type="SAM" id="MobiDB-lite"/>
    </source>
</evidence>
<proteinExistence type="predicted"/>